<dbReference type="PANTHER" id="PTHR34310">
    <property type="entry name" value="DUF427 DOMAIN PROTEIN (AFU_ORTHOLOGUE AFUA_3G02220)"/>
    <property type="match status" value="1"/>
</dbReference>
<dbReference type="Gene3D" id="2.170.150.40">
    <property type="entry name" value="Domain of unknown function (DUF427)"/>
    <property type="match status" value="1"/>
</dbReference>
<organism evidence="2 5">
    <name type="scientific">Arthrobacter zhangbolii</name>
    <dbReference type="NCBI Taxonomy" id="2886936"/>
    <lineage>
        <taxon>Bacteria</taxon>
        <taxon>Bacillati</taxon>
        <taxon>Actinomycetota</taxon>
        <taxon>Actinomycetes</taxon>
        <taxon>Micrococcales</taxon>
        <taxon>Micrococcaceae</taxon>
        <taxon>Arthrobacter</taxon>
    </lineage>
</organism>
<dbReference type="Proteomes" id="UP000829758">
    <property type="component" value="Chromosome"/>
</dbReference>
<dbReference type="RefSeq" id="WP_227927711.1">
    <property type="nucleotide sequence ID" value="NZ_CP094984.1"/>
</dbReference>
<proteinExistence type="predicted"/>
<evidence type="ECO:0000313" key="4">
    <source>
        <dbReference type="Proteomes" id="UP000829758"/>
    </source>
</evidence>
<dbReference type="PANTHER" id="PTHR34310:SF9">
    <property type="entry name" value="BLR5716 PROTEIN"/>
    <property type="match status" value="1"/>
</dbReference>
<protein>
    <submittedName>
        <fullName evidence="2">DUF427 domain-containing protein</fullName>
    </submittedName>
</protein>
<keyword evidence="4" id="KW-1185">Reference proteome</keyword>
<evidence type="ECO:0000313" key="3">
    <source>
        <dbReference type="EMBL" id="UON90903.1"/>
    </source>
</evidence>
<feature type="domain" description="DUF427" evidence="1">
    <location>
        <begin position="162"/>
        <end position="252"/>
    </location>
</feature>
<reference evidence="2" key="1">
    <citation type="submission" date="2021-10" db="EMBL/GenBank/DDBJ databases">
        <title>Novel species in genus Arthrobacter.</title>
        <authorList>
            <person name="Liu Y."/>
        </authorList>
    </citation>
    <scope>NUCLEOTIDE SEQUENCE</scope>
    <source>
        <strain evidence="2">Zg-Y462</strain>
        <strain evidence="4">zg-Y462</strain>
    </source>
</reference>
<name>A0A9X1M677_9MICC</name>
<gene>
    <name evidence="2" type="ORF">LJ755_01035</name>
    <name evidence="3" type="ORF">MUK71_09645</name>
</gene>
<evidence type="ECO:0000259" key="1">
    <source>
        <dbReference type="Pfam" id="PF04248"/>
    </source>
</evidence>
<dbReference type="Proteomes" id="UP001155145">
    <property type="component" value="Unassembled WGS sequence"/>
</dbReference>
<dbReference type="Pfam" id="PF04248">
    <property type="entry name" value="NTP_transf_9"/>
    <property type="match status" value="1"/>
</dbReference>
<dbReference type="EMBL" id="CP094984">
    <property type="protein sequence ID" value="UON90903.1"/>
    <property type="molecule type" value="Genomic_DNA"/>
</dbReference>
<dbReference type="AlphaFoldDB" id="A0A9X1M677"/>
<accession>A0A9X1M677</accession>
<dbReference type="EMBL" id="JAJFZT010000001">
    <property type="protein sequence ID" value="MCC3271312.1"/>
    <property type="molecule type" value="Genomic_DNA"/>
</dbReference>
<evidence type="ECO:0000313" key="5">
    <source>
        <dbReference type="Proteomes" id="UP001155145"/>
    </source>
</evidence>
<dbReference type="InterPro" id="IPR038694">
    <property type="entry name" value="DUF427_sf"/>
</dbReference>
<dbReference type="InterPro" id="IPR007361">
    <property type="entry name" value="DUF427"/>
</dbReference>
<sequence length="272" mass="30720">MALQISPAFWNFLPELRFEPTPRRIRAQLGDNTVVDSSSAVLAYEPRRVTPLYAVPARDITAELTAADPPDRDPLDAVPPAALMDPRYPFAAHTAPGQRLDLRAGSHDLPGAGFRPDDLDLAGYVLLDFDAFDRWLEEDEEIKGHPRDPFHRVDARQSSRNVRVHLGGQLLAETRKPVFVYETMLPVRTYFPRSDVDWDALQPSLKQSVCPYKGTATYWSVAGQPNGTDLAWSYETVLPDSAQLKDRVSFFDERTDVYVDDAKQDINSLFRF</sequence>
<evidence type="ECO:0000313" key="2">
    <source>
        <dbReference type="EMBL" id="MCC3271312.1"/>
    </source>
</evidence>